<evidence type="ECO:0000256" key="1">
    <source>
        <dbReference type="SAM" id="Phobius"/>
    </source>
</evidence>
<dbReference type="EMBL" id="JBHMEI010000013">
    <property type="protein sequence ID" value="MFB9202992.1"/>
    <property type="molecule type" value="Genomic_DNA"/>
</dbReference>
<keyword evidence="3" id="KW-1185">Reference proteome</keyword>
<keyword evidence="1" id="KW-0472">Membrane</keyword>
<feature type="transmembrane region" description="Helical" evidence="1">
    <location>
        <begin position="104"/>
        <end position="130"/>
    </location>
</feature>
<protein>
    <submittedName>
        <fullName evidence="2">Uncharacterized protein</fullName>
    </submittedName>
</protein>
<proteinExistence type="predicted"/>
<feature type="transmembrane region" description="Helical" evidence="1">
    <location>
        <begin position="41"/>
        <end position="63"/>
    </location>
</feature>
<comment type="caution">
    <text evidence="2">The sequence shown here is derived from an EMBL/GenBank/DDBJ whole genome shotgun (WGS) entry which is preliminary data.</text>
</comment>
<organism evidence="2 3">
    <name type="scientific">Nonomuraea spiralis</name>
    <dbReference type="NCBI Taxonomy" id="46182"/>
    <lineage>
        <taxon>Bacteria</taxon>
        <taxon>Bacillati</taxon>
        <taxon>Actinomycetota</taxon>
        <taxon>Actinomycetes</taxon>
        <taxon>Streptosporangiales</taxon>
        <taxon>Streptosporangiaceae</taxon>
        <taxon>Nonomuraea</taxon>
    </lineage>
</organism>
<dbReference type="Proteomes" id="UP001589647">
    <property type="component" value="Unassembled WGS sequence"/>
</dbReference>
<feature type="transmembrane region" description="Helical" evidence="1">
    <location>
        <begin position="6"/>
        <end position="21"/>
    </location>
</feature>
<evidence type="ECO:0000313" key="2">
    <source>
        <dbReference type="EMBL" id="MFB9202992.1"/>
    </source>
</evidence>
<gene>
    <name evidence="2" type="ORF">ACFFV7_17470</name>
</gene>
<dbReference type="RefSeq" id="WP_189646159.1">
    <property type="nucleotide sequence ID" value="NZ_BMRC01000002.1"/>
</dbReference>
<keyword evidence="1" id="KW-0812">Transmembrane</keyword>
<reference evidence="2 3" key="1">
    <citation type="submission" date="2024-09" db="EMBL/GenBank/DDBJ databases">
        <authorList>
            <person name="Sun Q."/>
            <person name="Mori K."/>
        </authorList>
    </citation>
    <scope>NUCLEOTIDE SEQUENCE [LARGE SCALE GENOMIC DNA]</scope>
    <source>
        <strain evidence="2 3">CCM 3426</strain>
    </source>
</reference>
<sequence length="133" mass="13825">MGLVTAVTWTIAALIGVYLLCRRLSAGGLRGQEAKVTRFPVVLLLSHPALAVSSLACWVAYVLTGSGPLAFAAFGGLTVAALLGFTMFTRWLGGGRHQRRAGGFPVLAVILHGVAGVTTFALVLLTAGMARLF</sequence>
<evidence type="ECO:0000313" key="3">
    <source>
        <dbReference type="Proteomes" id="UP001589647"/>
    </source>
</evidence>
<keyword evidence="1" id="KW-1133">Transmembrane helix</keyword>
<accession>A0ABV5IEL9</accession>
<name>A0ABV5IEL9_9ACTN</name>
<feature type="transmembrane region" description="Helical" evidence="1">
    <location>
        <begin position="69"/>
        <end position="92"/>
    </location>
</feature>